<evidence type="ECO:0000256" key="1">
    <source>
        <dbReference type="SAM" id="Coils"/>
    </source>
</evidence>
<keyword evidence="3" id="KW-1185">Reference proteome</keyword>
<evidence type="ECO:0008006" key="4">
    <source>
        <dbReference type="Google" id="ProtNLM"/>
    </source>
</evidence>
<protein>
    <recommendedName>
        <fullName evidence="4">DUF4890 domain-containing protein</fullName>
    </recommendedName>
</protein>
<name>A0ABT4PKG2_9BACT</name>
<evidence type="ECO:0000313" key="2">
    <source>
        <dbReference type="EMBL" id="MCZ8373469.1"/>
    </source>
</evidence>
<proteinExistence type="predicted"/>
<organism evidence="2 3">
    <name type="scientific">Phocaeicola acetigenes</name>
    <dbReference type="NCBI Taxonomy" id="3016083"/>
    <lineage>
        <taxon>Bacteria</taxon>
        <taxon>Pseudomonadati</taxon>
        <taxon>Bacteroidota</taxon>
        <taxon>Bacteroidia</taxon>
        <taxon>Bacteroidales</taxon>
        <taxon>Bacteroidaceae</taxon>
        <taxon>Phocaeicola</taxon>
    </lineage>
</organism>
<comment type="caution">
    <text evidence="2">The sequence shown here is derived from an EMBL/GenBank/DDBJ whole genome shotgun (WGS) entry which is preliminary data.</text>
</comment>
<evidence type="ECO:0000313" key="3">
    <source>
        <dbReference type="Proteomes" id="UP001141933"/>
    </source>
</evidence>
<dbReference type="EMBL" id="JAPZVM010000012">
    <property type="protein sequence ID" value="MCZ8373469.1"/>
    <property type="molecule type" value="Genomic_DNA"/>
</dbReference>
<accession>A0ABT4PKG2</accession>
<dbReference type="Proteomes" id="UP001141933">
    <property type="component" value="Unassembled WGS sequence"/>
</dbReference>
<gene>
    <name evidence="2" type="ORF">O6P32_12260</name>
</gene>
<feature type="coiled-coil region" evidence="1">
    <location>
        <begin position="31"/>
        <end position="61"/>
    </location>
</feature>
<sequence length="105" mass="12526">MKKIVLLACIVFTTIGTTDAQRRNRQQMDPAQRVEQIIKNLDEKLNLSDEQEQKIKTLYEEFFNQKISREQRKVKKQELDEAVKALLTEEQKEVFGQMDKKKRKE</sequence>
<keyword evidence="1" id="KW-0175">Coiled coil</keyword>
<reference evidence="2" key="1">
    <citation type="submission" date="2022-12" db="EMBL/GenBank/DDBJ databases">
        <title>Phocaeicola acetigenes sp. nov., isolated feces from a healthy human.</title>
        <authorList>
            <person name="Do H."/>
            <person name="Ha Y.B."/>
            <person name="Kim J.-S."/>
            <person name="Suh M.K."/>
            <person name="Kim H.S."/>
            <person name="Lee J.-S."/>
        </authorList>
    </citation>
    <scope>NUCLEOTIDE SEQUENCE</scope>
    <source>
        <strain evidence="2">KGMB11183</strain>
    </source>
</reference>
<dbReference type="RefSeq" id="WP_269878799.1">
    <property type="nucleotide sequence ID" value="NZ_JAPZVM010000012.1"/>
</dbReference>